<name>M7PJI1_PNEMU</name>
<feature type="transmembrane region" description="Helical" evidence="1">
    <location>
        <begin position="138"/>
        <end position="158"/>
    </location>
</feature>
<feature type="transmembrane region" description="Helical" evidence="1">
    <location>
        <begin position="58"/>
        <end position="79"/>
    </location>
</feature>
<feature type="transmembrane region" description="Helical" evidence="1">
    <location>
        <begin position="6"/>
        <end position="30"/>
    </location>
</feature>
<evidence type="ECO:0000313" key="3">
    <source>
        <dbReference type="Proteomes" id="UP000011958"/>
    </source>
</evidence>
<keyword evidence="1" id="KW-0472">Membrane</keyword>
<proteinExistence type="predicted"/>
<sequence length="163" mass="18416">MNKKLGILAISFKIIGTVSIGYVAGSYLCFSKFILPVMKEHYPLSSIQLMLEVTAKHWIRYILPLESLAATLMLSSYILSEPHVSHPYLLYSGFGVASLIPISFFYIQPKITKIIQDIRAKDTLTIPERNLKCWRRSYLANTVLSSIIFFMTVIGSYGDTLSI</sequence>
<evidence type="ECO:0008006" key="4">
    <source>
        <dbReference type="Google" id="ProtNLM"/>
    </source>
</evidence>
<protein>
    <recommendedName>
        <fullName evidence="4">DUF1772 domain-containing protein</fullName>
    </recommendedName>
</protein>
<evidence type="ECO:0000256" key="1">
    <source>
        <dbReference type="SAM" id="Phobius"/>
    </source>
</evidence>
<dbReference type="GeneID" id="19895019"/>
<dbReference type="EMBL" id="AFWA02000006">
    <property type="protein sequence ID" value="EMR10619.1"/>
    <property type="molecule type" value="Genomic_DNA"/>
</dbReference>
<keyword evidence="1" id="KW-1133">Transmembrane helix</keyword>
<dbReference type="RefSeq" id="XP_007873248.1">
    <property type="nucleotide sequence ID" value="XM_007875057.1"/>
</dbReference>
<accession>M7PJI1</accession>
<keyword evidence="1" id="KW-0812">Transmembrane</keyword>
<feature type="transmembrane region" description="Helical" evidence="1">
    <location>
        <begin position="85"/>
        <end position="107"/>
    </location>
</feature>
<dbReference type="VEuPathDB" id="FungiDB:PNEG_01322"/>
<dbReference type="HOGENOM" id="CLU_1627778_0_0_1"/>
<evidence type="ECO:0000313" key="2">
    <source>
        <dbReference type="EMBL" id="EMR10619.1"/>
    </source>
</evidence>
<gene>
    <name evidence="2" type="ORF">PNEG_01322</name>
</gene>
<dbReference type="AlphaFoldDB" id="M7PJI1"/>
<dbReference type="Proteomes" id="UP000011958">
    <property type="component" value="Unassembled WGS sequence"/>
</dbReference>
<keyword evidence="3" id="KW-1185">Reference proteome</keyword>
<organism evidence="2 3">
    <name type="scientific">Pneumocystis murina (strain B123)</name>
    <name type="common">Mouse pneumocystis pneumonia agent</name>
    <name type="synonym">Pneumocystis carinii f. sp. muris</name>
    <dbReference type="NCBI Taxonomy" id="1069680"/>
    <lineage>
        <taxon>Eukaryota</taxon>
        <taxon>Fungi</taxon>
        <taxon>Dikarya</taxon>
        <taxon>Ascomycota</taxon>
        <taxon>Taphrinomycotina</taxon>
        <taxon>Pneumocystomycetes</taxon>
        <taxon>Pneumocystaceae</taxon>
        <taxon>Pneumocystis</taxon>
    </lineage>
</organism>
<comment type="caution">
    <text evidence="2">The sequence shown here is derived from an EMBL/GenBank/DDBJ whole genome shotgun (WGS) entry which is preliminary data.</text>
</comment>
<reference evidence="3" key="1">
    <citation type="journal article" date="2016" name="Nat. Commun.">
        <title>Genome analysis of three Pneumocystis species reveals adaptation mechanisms to life exclusively in mammalian hosts.</title>
        <authorList>
            <person name="Ma L."/>
            <person name="Chen Z."/>
            <person name="Huang D.W."/>
            <person name="Kutty G."/>
            <person name="Ishihara M."/>
            <person name="Wang H."/>
            <person name="Abouelleil A."/>
            <person name="Bishop L."/>
            <person name="Davey E."/>
            <person name="Deng R."/>
            <person name="Deng X."/>
            <person name="Fan L."/>
            <person name="Fantoni G."/>
            <person name="Fitzgerald M."/>
            <person name="Gogineni E."/>
            <person name="Goldberg J.M."/>
            <person name="Handley G."/>
            <person name="Hu X."/>
            <person name="Huber C."/>
            <person name="Jiao X."/>
            <person name="Jones K."/>
            <person name="Levin J.Z."/>
            <person name="Liu Y."/>
            <person name="Macdonald P."/>
            <person name="Melnikov A."/>
            <person name="Raley C."/>
            <person name="Sassi M."/>
            <person name="Sherman B.T."/>
            <person name="Song X."/>
            <person name="Sykes S."/>
            <person name="Tran B."/>
            <person name="Walsh L."/>
            <person name="Xia Y."/>
            <person name="Yang J."/>
            <person name="Young S."/>
            <person name="Zeng Q."/>
            <person name="Zheng X."/>
            <person name="Stephens R."/>
            <person name="Nusbaum C."/>
            <person name="Birren B.W."/>
            <person name="Azadi P."/>
            <person name="Lempicki R.A."/>
            <person name="Cuomo C.A."/>
            <person name="Kovacs J.A."/>
        </authorList>
    </citation>
    <scope>NUCLEOTIDE SEQUENCE [LARGE SCALE GENOMIC DNA]</scope>
    <source>
        <strain evidence="3">B123</strain>
    </source>
</reference>
<dbReference type="OrthoDB" id="5336366at2759"/>